<dbReference type="PANTHER" id="PTHR12155">
    <property type="entry name" value="SCHLAFEN"/>
    <property type="match status" value="1"/>
</dbReference>
<feature type="non-terminal residue" evidence="8">
    <location>
        <position position="918"/>
    </location>
</feature>
<dbReference type="InterPro" id="IPR007421">
    <property type="entry name" value="Schlafen_AlbA_2_dom"/>
</dbReference>
<dbReference type="InterPro" id="IPR029684">
    <property type="entry name" value="Schlafen"/>
</dbReference>
<proteinExistence type="inferred from homology"/>
<evidence type="ECO:0000256" key="1">
    <source>
        <dbReference type="ARBA" id="ARBA00010114"/>
    </source>
</evidence>
<dbReference type="EMBL" id="VZSF01010785">
    <property type="protein sequence ID" value="NWY62405.1"/>
    <property type="molecule type" value="Genomic_DNA"/>
</dbReference>
<evidence type="ECO:0000259" key="4">
    <source>
        <dbReference type="Pfam" id="PF04326"/>
    </source>
</evidence>
<dbReference type="Pfam" id="PF21026">
    <property type="entry name" value="SLFN_GTPase-like"/>
    <property type="match status" value="1"/>
</dbReference>
<dbReference type="Gene3D" id="3.40.50.300">
    <property type="entry name" value="P-loop containing nucleotide triphosphate hydrolases"/>
    <property type="match status" value="1"/>
</dbReference>
<dbReference type="Pfam" id="PF04326">
    <property type="entry name" value="SLFN_AlbA_2"/>
    <property type="match status" value="1"/>
</dbReference>
<feature type="domain" description="Poxin-Schlafen/Schlafen-like N-terminal" evidence="6">
    <location>
        <begin position="91"/>
        <end position="210"/>
    </location>
</feature>
<accession>A0A7K7FYN7</accession>
<reference evidence="8 9" key="1">
    <citation type="submission" date="2019-09" db="EMBL/GenBank/DDBJ databases">
        <title>Bird 10,000 Genomes (B10K) Project - Family phase.</title>
        <authorList>
            <person name="Zhang G."/>
        </authorList>
    </citation>
    <scope>NUCLEOTIDE SEQUENCE [LARGE SCALE GENOMIC DNA]</scope>
    <source>
        <strain evidence="8">B10K-UC-030-51</strain>
    </source>
</reference>
<feature type="non-terminal residue" evidence="8">
    <location>
        <position position="1"/>
    </location>
</feature>
<dbReference type="SUPFAM" id="SSF52540">
    <property type="entry name" value="P-loop containing nucleoside triphosphate hydrolases"/>
    <property type="match status" value="1"/>
</dbReference>
<name>A0A7K7FYN7_CHIMN</name>
<evidence type="ECO:0000259" key="5">
    <source>
        <dbReference type="Pfam" id="PF09848"/>
    </source>
</evidence>
<keyword evidence="2" id="KW-0547">Nucleotide-binding</keyword>
<dbReference type="Gene3D" id="3.30.950.30">
    <property type="entry name" value="Schlafen, AAA domain"/>
    <property type="match status" value="1"/>
</dbReference>
<dbReference type="AlphaFoldDB" id="A0A7K7FYN7"/>
<evidence type="ECO:0000313" key="9">
    <source>
        <dbReference type="Proteomes" id="UP000557271"/>
    </source>
</evidence>
<keyword evidence="3" id="KW-0067">ATP-binding</keyword>
<gene>
    <name evidence="8" type="primary">Slfn13</name>
    <name evidence="8" type="ORF">CHIMIN_R14833</name>
</gene>
<dbReference type="Pfam" id="PF17057">
    <property type="entry name" value="B3R"/>
    <property type="match status" value="1"/>
</dbReference>
<organism evidence="8 9">
    <name type="scientific">Chionis minor</name>
    <name type="common">Black-faced sheathbill</name>
    <dbReference type="NCBI Taxonomy" id="227182"/>
    <lineage>
        <taxon>Eukaryota</taxon>
        <taxon>Metazoa</taxon>
        <taxon>Chordata</taxon>
        <taxon>Craniata</taxon>
        <taxon>Vertebrata</taxon>
        <taxon>Euteleostomi</taxon>
        <taxon>Archelosauria</taxon>
        <taxon>Archosauria</taxon>
        <taxon>Dinosauria</taxon>
        <taxon>Saurischia</taxon>
        <taxon>Theropoda</taxon>
        <taxon>Coelurosauria</taxon>
        <taxon>Aves</taxon>
        <taxon>Neognathae</taxon>
        <taxon>Neoaves</taxon>
        <taxon>Charadriiformes</taxon>
        <taxon>Chionididae</taxon>
        <taxon>Chionis</taxon>
    </lineage>
</organism>
<dbReference type="Pfam" id="PF09848">
    <property type="entry name" value="SLFN-g3_helicase"/>
    <property type="match status" value="1"/>
</dbReference>
<dbReference type="InterPro" id="IPR048729">
    <property type="entry name" value="SLFN_GTPase-like"/>
</dbReference>
<feature type="domain" description="Schlafen GTPase-like" evidence="7">
    <location>
        <begin position="419"/>
        <end position="557"/>
    </location>
</feature>
<protein>
    <submittedName>
        <fullName evidence="8">SLN13 protein</fullName>
    </submittedName>
</protein>
<comment type="similarity">
    <text evidence="1">Belongs to the Schlafen family. Subgroup III subfamily.</text>
</comment>
<dbReference type="InterPro" id="IPR018647">
    <property type="entry name" value="SLFN_3-like_DNA/RNA_helicase"/>
</dbReference>
<evidence type="ECO:0000259" key="6">
    <source>
        <dbReference type="Pfam" id="PF17057"/>
    </source>
</evidence>
<evidence type="ECO:0000259" key="7">
    <source>
        <dbReference type="Pfam" id="PF21026"/>
    </source>
</evidence>
<keyword evidence="9" id="KW-1185">Reference proteome</keyword>
<feature type="domain" description="Schlafen group 3-like DNA/RNA helicase" evidence="5">
    <location>
        <begin position="612"/>
        <end position="691"/>
    </location>
</feature>
<dbReference type="OrthoDB" id="6052143at2759"/>
<dbReference type="InterPro" id="IPR027417">
    <property type="entry name" value="P-loop_NTPase"/>
</dbReference>
<comment type="caution">
    <text evidence="8">The sequence shown here is derived from an EMBL/GenBank/DDBJ whole genome shotgun (WGS) entry which is preliminary data.</text>
</comment>
<dbReference type="PANTHER" id="PTHR12155:SF30">
    <property type="entry name" value="PROTEIN SLFN14"/>
    <property type="match status" value="1"/>
</dbReference>
<feature type="domain" description="Schlafen AlbA-2" evidence="4">
    <location>
        <begin position="212"/>
        <end position="324"/>
    </location>
</feature>
<dbReference type="InterPro" id="IPR031450">
    <property type="entry name" value="Poxin-SLFN/SLFN_N"/>
</dbReference>
<evidence type="ECO:0000256" key="2">
    <source>
        <dbReference type="ARBA" id="ARBA00022741"/>
    </source>
</evidence>
<dbReference type="GO" id="GO:0005524">
    <property type="term" value="F:ATP binding"/>
    <property type="evidence" value="ECO:0007669"/>
    <property type="project" value="UniProtKB-KW"/>
</dbReference>
<evidence type="ECO:0000313" key="8">
    <source>
        <dbReference type="EMBL" id="NWY62405.1"/>
    </source>
</evidence>
<dbReference type="Proteomes" id="UP000557271">
    <property type="component" value="Unassembled WGS sequence"/>
</dbReference>
<evidence type="ECO:0000256" key="3">
    <source>
        <dbReference type="ARBA" id="ARBA00022840"/>
    </source>
</evidence>
<sequence length="918" mass="104429">QQQQEVWVNLETKYPEVVLCVGKICFGEKARKRMPKNSKQDQRCTLARAVCALLNSGGGIVQAEIENENYNLKRQKIGLDLEETFRSLLLFPDWGKYLDFKQQDNYLLIFVKTWSSENTSLNPRSAKPRICSVSTALYIKSGASLCQVSPSEVFLYLKEKKNEDTGELSPEPPPKTRKTMAVEGDMAVINDTVAEFFNRDQLQHGEMLPFAESEKVEFKHYSTEKFLTRVKETLPEYITGFANARGGYLWIGVDDDGIVQGFSRDEDLEKLNHVIYSVQNKLTLFHSCEHAHTHHVRYEHKIFKVYGEAGDHCGYVCAVKIQPLTRIAFSAIHPATCIAFFKDPDSWLVEGSTIRKLGAVEWVKWMTAADPDLSKFSETFRLALSVTERPPLAKPVYSHLCLDDVDELCKQLFPVKSHSIICAPEKLSKDLVQKHPGLDILMQNQLNQLCEGVLIFSRSWAVEVGLPENQTIICDVLLIAKYRPPILYTICNCCISEDLFEYSRCIARTLKEKLVNTGGYIHKLCVIPKVLTLHPQTNPGKEWDLNIQEMYPQNYSLINSGNLKALLRALTVVLLSFKSFLSDYVGSEVLNLLTIKQYRLLSENLHKTKKLYIYGLPGTGKTVVALKIIEKISSMLQCKQEEILYICENKPLRDFVRQKNICQAVTRVGFLKGTFNDVKHVIIDEAQNFQDGEGDWYGKALDLTSSSCLPEPGFLWIFLDYLQTSHCFPTGLPEPKWHNPIESLTKVVRNANSIYCFLKDNMEEIAKCSTLNIPRQYLKSLLHEATCAHAVQGSVAKQSTQDRNEIAKYVVKCCDTYLQKGYSKKDIAILCYRDEEVKAYRGILASEIRKSNSTLSLRNTEEALEEHAILDSIRRFSGLERSIVFGIIPQSFPFHEEIFKNILVCVASRAILNLHLLT</sequence>
<dbReference type="InterPro" id="IPR038461">
    <property type="entry name" value="Schlafen_AlbA_2_dom_sf"/>
</dbReference>